<keyword evidence="2" id="KW-1185">Reference proteome</keyword>
<organism evidence="1 2">
    <name type="scientific">Leucobacter ruminantium</name>
    <dbReference type="NCBI Taxonomy" id="1289170"/>
    <lineage>
        <taxon>Bacteria</taxon>
        <taxon>Bacillati</taxon>
        <taxon>Actinomycetota</taxon>
        <taxon>Actinomycetes</taxon>
        <taxon>Micrococcales</taxon>
        <taxon>Microbacteriaceae</taxon>
        <taxon>Leucobacter</taxon>
    </lineage>
</organism>
<name>A0A939RZZ7_9MICO</name>
<dbReference type="AlphaFoldDB" id="A0A939RZZ7"/>
<sequence>MSPQSGTELGSAAVRADTEVLYPDGATSSTGVVTHVVPLADGEFGVVLDRTAFHPVDTAWPDQPSDAGVLRFGGESAEIRRAVMGAVPADGESAGRLFVGEDVPVRTGTEGWTFCVVHVVDGPPPAVGDTVEAWADPSLRAALSAGHTACHLAALALDAALAGAWSKPVSEDPLGSPAFDALAIQSSRIEPFGSVDVYRIGKSLRRKGFSVDALDDPSGVAARANARLAEWVAAGGAVRIEREASGISARRSWVCELPEGRVEIPCGGTHVSDIAELVGIEVTLERTDVTGGVELTMRTSTGPASTR</sequence>
<proteinExistence type="predicted"/>
<dbReference type="Proteomes" id="UP000664398">
    <property type="component" value="Unassembled WGS sequence"/>
</dbReference>
<keyword evidence="1" id="KW-0378">Hydrolase</keyword>
<dbReference type="RefSeq" id="WP_208046458.1">
    <property type="nucleotide sequence ID" value="NZ_JAGDYL010000021.1"/>
</dbReference>
<comment type="caution">
    <text evidence="1">The sequence shown here is derived from an EMBL/GenBank/DDBJ whole genome shotgun (WGS) entry which is preliminary data.</text>
</comment>
<evidence type="ECO:0000313" key="1">
    <source>
        <dbReference type="EMBL" id="MBO1805989.1"/>
    </source>
</evidence>
<gene>
    <name evidence="1" type="ORF">J4H91_11785</name>
</gene>
<dbReference type="GO" id="GO:0016787">
    <property type="term" value="F:hydrolase activity"/>
    <property type="evidence" value="ECO:0007669"/>
    <property type="project" value="UniProtKB-KW"/>
</dbReference>
<dbReference type="GO" id="GO:0000166">
    <property type="term" value="F:nucleotide binding"/>
    <property type="evidence" value="ECO:0007669"/>
    <property type="project" value="InterPro"/>
</dbReference>
<dbReference type="Gene3D" id="3.30.980.10">
    <property type="entry name" value="Threonyl-trna Synthetase, Chain A, domain 2"/>
    <property type="match status" value="1"/>
</dbReference>
<reference evidence="1" key="1">
    <citation type="submission" date="2021-03" db="EMBL/GenBank/DDBJ databases">
        <title>Leucobacter chromiisoli sp. nov., isolated from chromium-containing soil of chemical plant.</title>
        <authorList>
            <person name="Xu Z."/>
        </authorList>
    </citation>
    <scope>NUCLEOTIDE SEQUENCE</scope>
    <source>
        <strain evidence="1">A2</strain>
    </source>
</reference>
<dbReference type="EMBL" id="JAGDYL010000021">
    <property type="protein sequence ID" value="MBO1805989.1"/>
    <property type="molecule type" value="Genomic_DNA"/>
</dbReference>
<dbReference type="SUPFAM" id="SSF55186">
    <property type="entry name" value="ThrRS/AlaRS common domain"/>
    <property type="match status" value="1"/>
</dbReference>
<evidence type="ECO:0000313" key="2">
    <source>
        <dbReference type="Proteomes" id="UP000664398"/>
    </source>
</evidence>
<protein>
    <submittedName>
        <fullName evidence="1">Metal-dependent hydrolase</fullName>
    </submittedName>
</protein>
<dbReference type="InterPro" id="IPR018163">
    <property type="entry name" value="Thr/Ala-tRNA-synth_IIc_edit"/>
</dbReference>
<accession>A0A939RZZ7</accession>